<feature type="transmembrane region" description="Helical" evidence="1">
    <location>
        <begin position="43"/>
        <end position="65"/>
    </location>
</feature>
<feature type="transmembrane region" description="Helical" evidence="1">
    <location>
        <begin position="12"/>
        <end position="37"/>
    </location>
</feature>
<dbReference type="RefSeq" id="WP_073288940.1">
    <property type="nucleotide sequence ID" value="NZ_FRCP01000014.1"/>
</dbReference>
<proteinExistence type="predicted"/>
<gene>
    <name evidence="2" type="ORF">SAMN02746066_02904</name>
</gene>
<protein>
    <submittedName>
        <fullName evidence="2">Putative membrane protein, TIGR04086 family</fullName>
    </submittedName>
</protein>
<dbReference type="OrthoDB" id="1779887at2"/>
<dbReference type="NCBIfam" id="TIGR04086">
    <property type="entry name" value="TIGR04086_membr"/>
    <property type="match status" value="1"/>
</dbReference>
<feature type="transmembrane region" description="Helical" evidence="1">
    <location>
        <begin position="100"/>
        <end position="123"/>
    </location>
</feature>
<evidence type="ECO:0000313" key="3">
    <source>
        <dbReference type="Proteomes" id="UP000184038"/>
    </source>
</evidence>
<dbReference type="STRING" id="1120996.SAMN02746066_02904"/>
<organism evidence="2 3">
    <name type="scientific">Anaerosporobacter mobilis DSM 15930</name>
    <dbReference type="NCBI Taxonomy" id="1120996"/>
    <lineage>
        <taxon>Bacteria</taxon>
        <taxon>Bacillati</taxon>
        <taxon>Bacillota</taxon>
        <taxon>Clostridia</taxon>
        <taxon>Lachnospirales</taxon>
        <taxon>Lachnospiraceae</taxon>
        <taxon>Anaerosporobacter</taxon>
    </lineage>
</organism>
<dbReference type="EMBL" id="FRCP01000014">
    <property type="protein sequence ID" value="SHM67995.1"/>
    <property type="molecule type" value="Genomic_DNA"/>
</dbReference>
<dbReference type="InterPro" id="IPR023804">
    <property type="entry name" value="DUF3792_TM"/>
</dbReference>
<dbReference type="Pfam" id="PF12670">
    <property type="entry name" value="DUF3792"/>
    <property type="match status" value="1"/>
</dbReference>
<keyword evidence="1" id="KW-0472">Membrane</keyword>
<accession>A0A1M7KRL5</accession>
<name>A0A1M7KRL5_9FIRM</name>
<dbReference type="Proteomes" id="UP000184038">
    <property type="component" value="Unassembled WGS sequence"/>
</dbReference>
<dbReference type="AlphaFoldDB" id="A0A1M7KRL5"/>
<feature type="transmembrane region" description="Helical" evidence="1">
    <location>
        <begin position="74"/>
        <end position="94"/>
    </location>
</feature>
<evidence type="ECO:0000313" key="2">
    <source>
        <dbReference type="EMBL" id="SHM67995.1"/>
    </source>
</evidence>
<keyword evidence="1" id="KW-1133">Transmembrane helix</keyword>
<sequence>MNKAAGKNTLPIHIAKALIFSYIVTAVILLLLSFILFKVQIPSGVVSVGVILAYILSTFVGGFFIGKKVEARKFLWGLAIGAIYFLLVIIISIVMNKAAFGSAGSIVTVLGMCLLGGMLGGMIS</sequence>
<reference evidence="2 3" key="1">
    <citation type="submission" date="2016-11" db="EMBL/GenBank/DDBJ databases">
        <authorList>
            <person name="Jaros S."/>
            <person name="Januszkiewicz K."/>
            <person name="Wedrychowicz H."/>
        </authorList>
    </citation>
    <scope>NUCLEOTIDE SEQUENCE [LARGE SCALE GENOMIC DNA]</scope>
    <source>
        <strain evidence="2 3">DSM 15930</strain>
    </source>
</reference>
<keyword evidence="3" id="KW-1185">Reference proteome</keyword>
<evidence type="ECO:0000256" key="1">
    <source>
        <dbReference type="SAM" id="Phobius"/>
    </source>
</evidence>
<keyword evidence="1" id="KW-0812">Transmembrane</keyword>